<accession>A0A2P2EDH9</accession>
<proteinExistence type="predicted"/>
<dbReference type="Pfam" id="PF05406">
    <property type="entry name" value="WGR"/>
    <property type="match status" value="1"/>
</dbReference>
<dbReference type="CDD" id="cd07996">
    <property type="entry name" value="WGR_MMR_like"/>
    <property type="match status" value="1"/>
</dbReference>
<sequence>MMSCIVDLQAIDDDRNIARAYAIEFGQDLFGAWVLRRHWGRIGTQGQYQELIVPSKEKGLKLISQWLKDRARAPARIGIAYQVAANDTFDLCELYGRIG</sequence>
<evidence type="ECO:0000259" key="1">
    <source>
        <dbReference type="Pfam" id="PF05406"/>
    </source>
</evidence>
<name>A0A2P2EDH9_9PROT</name>
<dbReference type="InterPro" id="IPR036930">
    <property type="entry name" value="WGR_dom_sf"/>
</dbReference>
<evidence type="ECO:0000313" key="3">
    <source>
        <dbReference type="Proteomes" id="UP000245086"/>
    </source>
</evidence>
<organism evidence="2 3">
    <name type="scientific">Candidatus Phycosocius bacilliformis</name>
    <dbReference type="NCBI Taxonomy" id="1445552"/>
    <lineage>
        <taxon>Bacteria</taxon>
        <taxon>Pseudomonadati</taxon>
        <taxon>Pseudomonadota</taxon>
        <taxon>Alphaproteobacteria</taxon>
        <taxon>Caulobacterales</taxon>
        <taxon>Caulobacterales incertae sedis</taxon>
        <taxon>Candidatus Phycosocius</taxon>
    </lineage>
</organism>
<protein>
    <recommendedName>
        <fullName evidence="1">WGR domain-containing protein</fullName>
    </recommendedName>
</protein>
<dbReference type="AlphaFoldDB" id="A0A2P2EDH9"/>
<evidence type="ECO:0000313" key="2">
    <source>
        <dbReference type="EMBL" id="GBF59123.1"/>
    </source>
</evidence>
<dbReference type="SUPFAM" id="SSF142921">
    <property type="entry name" value="WGR domain-like"/>
    <property type="match status" value="1"/>
</dbReference>
<dbReference type="InterPro" id="IPR049809">
    <property type="entry name" value="YehF/YfeS-like_WGR"/>
</dbReference>
<dbReference type="Proteomes" id="UP000245086">
    <property type="component" value="Unassembled WGS sequence"/>
</dbReference>
<feature type="domain" description="WGR" evidence="1">
    <location>
        <begin position="8"/>
        <end position="71"/>
    </location>
</feature>
<keyword evidence="3" id="KW-1185">Reference proteome</keyword>
<dbReference type="InterPro" id="IPR008893">
    <property type="entry name" value="WGR_domain"/>
</dbReference>
<reference evidence="2 3" key="1">
    <citation type="journal article" date="2018" name="Genome Announc.">
        <title>Draft Genome Sequence of "Candidatus Phycosocius bacilliformis," an Alphaproteobacterial Ectosymbiont of the Hydrocarbon-Producing Green Alga Botryococcus braunii.</title>
        <authorList>
            <person name="Tanabe Y."/>
            <person name="Yamaguchi H."/>
            <person name="Watanabe M.M."/>
        </authorList>
    </citation>
    <scope>NUCLEOTIDE SEQUENCE [LARGE SCALE GENOMIC DNA]</scope>
    <source>
        <strain evidence="2 3">BOTRYCO-2</strain>
    </source>
</reference>
<gene>
    <name evidence="2" type="ORF">PbB2_02815</name>
</gene>
<comment type="caution">
    <text evidence="2">The sequence shown here is derived from an EMBL/GenBank/DDBJ whole genome shotgun (WGS) entry which is preliminary data.</text>
</comment>
<dbReference type="EMBL" id="BFBR01000010">
    <property type="protein sequence ID" value="GBF59123.1"/>
    <property type="molecule type" value="Genomic_DNA"/>
</dbReference>